<keyword evidence="6" id="KW-0732">Signal</keyword>
<evidence type="ECO:0000256" key="7">
    <source>
        <dbReference type="ARBA" id="ARBA00022737"/>
    </source>
</evidence>
<accession>A0A2G5FA38</accession>
<dbReference type="Gene3D" id="3.30.430.20">
    <property type="entry name" value="Gnk2 domain, C-X8-C-X2-C motif"/>
    <property type="match status" value="2"/>
</dbReference>
<evidence type="ECO:0000313" key="19">
    <source>
        <dbReference type="Proteomes" id="UP000230069"/>
    </source>
</evidence>
<keyword evidence="5 15" id="KW-0812">Transmembrane</keyword>
<feature type="non-terminal residue" evidence="18">
    <location>
        <position position="629"/>
    </location>
</feature>
<organism evidence="18 19">
    <name type="scientific">Aquilegia coerulea</name>
    <name type="common">Rocky mountain columbine</name>
    <dbReference type="NCBI Taxonomy" id="218851"/>
    <lineage>
        <taxon>Eukaryota</taxon>
        <taxon>Viridiplantae</taxon>
        <taxon>Streptophyta</taxon>
        <taxon>Embryophyta</taxon>
        <taxon>Tracheophyta</taxon>
        <taxon>Spermatophyta</taxon>
        <taxon>Magnoliopsida</taxon>
        <taxon>Ranunculales</taxon>
        <taxon>Ranunculaceae</taxon>
        <taxon>Thalictroideae</taxon>
        <taxon>Aquilegia</taxon>
    </lineage>
</organism>
<dbReference type="EMBL" id="KZ305018">
    <property type="protein sequence ID" value="PIA64879.1"/>
    <property type="molecule type" value="Genomic_DNA"/>
</dbReference>
<evidence type="ECO:0000256" key="15">
    <source>
        <dbReference type="SAM" id="Phobius"/>
    </source>
</evidence>
<dbReference type="Pfam" id="PF07714">
    <property type="entry name" value="PK_Tyr_Ser-Thr"/>
    <property type="match status" value="1"/>
</dbReference>
<dbReference type="OrthoDB" id="4062651at2759"/>
<dbReference type="Pfam" id="PF01657">
    <property type="entry name" value="Stress-antifung"/>
    <property type="match status" value="2"/>
</dbReference>
<evidence type="ECO:0000256" key="14">
    <source>
        <dbReference type="PROSITE-ProRule" id="PRU10141"/>
    </source>
</evidence>
<dbReference type="SUPFAM" id="SSF56112">
    <property type="entry name" value="Protein kinase-like (PK-like)"/>
    <property type="match status" value="1"/>
</dbReference>
<gene>
    <name evidence="18" type="ORF">AQUCO_00100390v1</name>
</gene>
<comment type="subcellular location">
    <subcellularLocation>
        <location evidence="1">Membrane</location>
        <topology evidence="1">Single-pass membrane protein</topology>
    </subcellularLocation>
</comment>
<keyword evidence="10 14" id="KW-0067">ATP-binding</keyword>
<protein>
    <submittedName>
        <fullName evidence="18">Uncharacterized protein</fullName>
    </submittedName>
</protein>
<dbReference type="SMART" id="SM00220">
    <property type="entry name" value="S_TKc"/>
    <property type="match status" value="1"/>
</dbReference>
<evidence type="ECO:0000256" key="1">
    <source>
        <dbReference type="ARBA" id="ARBA00004167"/>
    </source>
</evidence>
<dbReference type="AlphaFoldDB" id="A0A2G5FA38"/>
<dbReference type="FunFam" id="1.10.510.10:FF:000129">
    <property type="entry name" value="cysteine-rich receptor-like protein kinase 10"/>
    <property type="match status" value="1"/>
</dbReference>
<evidence type="ECO:0000256" key="12">
    <source>
        <dbReference type="ARBA" id="ARBA00023136"/>
    </source>
</evidence>
<dbReference type="PANTHER" id="PTHR27002">
    <property type="entry name" value="RECEPTOR-LIKE SERINE/THREONINE-PROTEIN KINASE SD1-8"/>
    <property type="match status" value="1"/>
</dbReference>
<dbReference type="FunFam" id="3.30.200.20:FF:000142">
    <property type="entry name" value="Cysteine-rich receptor-like protein kinase 10"/>
    <property type="match status" value="1"/>
</dbReference>
<dbReference type="PROSITE" id="PS00108">
    <property type="entry name" value="PROTEIN_KINASE_ST"/>
    <property type="match status" value="1"/>
</dbReference>
<dbReference type="InterPro" id="IPR017441">
    <property type="entry name" value="Protein_kinase_ATP_BS"/>
</dbReference>
<dbReference type="PROSITE" id="PS00107">
    <property type="entry name" value="PROTEIN_KINASE_ATP"/>
    <property type="match status" value="1"/>
</dbReference>
<dbReference type="InterPro" id="IPR038408">
    <property type="entry name" value="GNK2_sf"/>
</dbReference>
<dbReference type="FunFam" id="3.30.430.20:FF:000003">
    <property type="entry name" value="Cysteine-rich RLK (RECEPTOR-like protein kinase) 10"/>
    <property type="match status" value="1"/>
</dbReference>
<keyword evidence="3" id="KW-0597">Phosphoprotein</keyword>
<dbReference type="GO" id="GO:0004674">
    <property type="term" value="F:protein serine/threonine kinase activity"/>
    <property type="evidence" value="ECO:0007669"/>
    <property type="project" value="UniProtKB-KW"/>
</dbReference>
<evidence type="ECO:0000256" key="11">
    <source>
        <dbReference type="ARBA" id="ARBA00022989"/>
    </source>
</evidence>
<sequence>MGSGRQILFVSYILTKIFRGNYTSNSTYQSNLDSLPSFLSSDASFYNFSIGQNPDRVNVIALCRGDVARDICHGCLSDSNTKLRELCPNEKQSIGWYDECMLRYSDRTIFETVNTLPNAYTYNPTIVSNTTTAQFNLAVRTMLNRLLGIASRGTSVRKFATGNTTTGPDNNISIYALAECTPDLTASQCRDCLNGTSEKLPECCDGRIGGRVLRPSCNFRYEIGRFYSVTTNDEAPTTNTTTPPQQTSVTGKGDNKTRALIIILIPTIIFVKFVIACICIFLRKRKERKWKSLEESETMNEFSTVESLQYDFDTIRAATDEFSDTNKLGQGGFGVVYKGRLRDGRDIAVKRLSKNSDQGEPEFKNEVVLMANLQHRNLVRLLGFCLQGTERLLIYEFIPNASLDHFIFDPEKRGHLDGDMRYKIIGGIARGLLYLHEDSRVRIIHRDLKASNILLDATMNPKIADFGMARIFDLDQNGTQASTRRIVGTYGYMAPEYAMFGKFSVKSDVYSFGVLILEIVSGQKNNHRFGNKESLEYLLSYAWKHWQEGTHSEFIDPTLKDGSLSTGDIKRCIHIGLLCVQEKVVDRPTMASVVNMLNSSSLILQIPSEPAFYNIDPQGSQFGDHSEAN</sequence>
<proteinExistence type="predicted"/>
<evidence type="ECO:0000259" key="17">
    <source>
        <dbReference type="PROSITE" id="PS51473"/>
    </source>
</evidence>
<dbReference type="Proteomes" id="UP000230069">
    <property type="component" value="Unassembled WGS sequence"/>
</dbReference>
<dbReference type="FunFam" id="3.30.430.20:FF:000002">
    <property type="entry name" value="Cysteine-rich receptor-like protein kinase 10"/>
    <property type="match status" value="1"/>
</dbReference>
<feature type="transmembrane region" description="Helical" evidence="15">
    <location>
        <begin position="259"/>
        <end position="282"/>
    </location>
</feature>
<reference evidence="18 19" key="1">
    <citation type="submission" date="2017-09" db="EMBL/GenBank/DDBJ databases">
        <title>WGS assembly of Aquilegia coerulea Goldsmith.</title>
        <authorList>
            <person name="Hodges S."/>
            <person name="Kramer E."/>
            <person name="Nordborg M."/>
            <person name="Tomkins J."/>
            <person name="Borevitz J."/>
            <person name="Derieg N."/>
            <person name="Yan J."/>
            <person name="Mihaltcheva S."/>
            <person name="Hayes R.D."/>
            <person name="Rokhsar D."/>
        </authorList>
    </citation>
    <scope>NUCLEOTIDE SEQUENCE [LARGE SCALE GENOMIC DNA]</scope>
    <source>
        <strain evidence="19">cv. Goldsmith</strain>
    </source>
</reference>
<dbReference type="PANTHER" id="PTHR27002:SF980">
    <property type="entry name" value="CYSTEINE-RICH RECEPTOR-LIKE PROTEIN KINASE 10 ISOFORM X1"/>
    <property type="match status" value="1"/>
</dbReference>
<evidence type="ECO:0000256" key="6">
    <source>
        <dbReference type="ARBA" id="ARBA00022729"/>
    </source>
</evidence>
<dbReference type="CDD" id="cd23509">
    <property type="entry name" value="Gnk2-like"/>
    <property type="match status" value="2"/>
</dbReference>
<keyword evidence="9" id="KW-0418">Kinase</keyword>
<feature type="domain" description="Protein kinase" evidence="16">
    <location>
        <begin position="322"/>
        <end position="603"/>
    </location>
</feature>
<evidence type="ECO:0000256" key="2">
    <source>
        <dbReference type="ARBA" id="ARBA00022527"/>
    </source>
</evidence>
<dbReference type="InterPro" id="IPR002902">
    <property type="entry name" value="GNK2"/>
</dbReference>
<evidence type="ECO:0000256" key="5">
    <source>
        <dbReference type="ARBA" id="ARBA00022692"/>
    </source>
</evidence>
<keyword evidence="13" id="KW-0325">Glycoprotein</keyword>
<dbReference type="GO" id="GO:0005524">
    <property type="term" value="F:ATP binding"/>
    <property type="evidence" value="ECO:0007669"/>
    <property type="project" value="UniProtKB-UniRule"/>
</dbReference>
<feature type="domain" description="Gnk2-homologous" evidence="17">
    <location>
        <begin position="115"/>
        <end position="226"/>
    </location>
</feature>
<keyword evidence="7" id="KW-0677">Repeat</keyword>
<dbReference type="InParanoid" id="A0A2G5FA38"/>
<feature type="binding site" evidence="14">
    <location>
        <position position="350"/>
    </location>
    <ligand>
        <name>ATP</name>
        <dbReference type="ChEBI" id="CHEBI:30616"/>
    </ligand>
</feature>
<feature type="domain" description="Gnk2-homologous" evidence="17">
    <location>
        <begin position="10"/>
        <end position="109"/>
    </location>
</feature>
<dbReference type="CDD" id="cd14066">
    <property type="entry name" value="STKc_IRAK"/>
    <property type="match status" value="1"/>
</dbReference>
<evidence type="ECO:0000259" key="16">
    <source>
        <dbReference type="PROSITE" id="PS50011"/>
    </source>
</evidence>
<keyword evidence="19" id="KW-1185">Reference proteome</keyword>
<keyword evidence="11 15" id="KW-1133">Transmembrane helix</keyword>
<dbReference type="GO" id="GO:0005886">
    <property type="term" value="C:plasma membrane"/>
    <property type="evidence" value="ECO:0007669"/>
    <property type="project" value="TreeGrafter"/>
</dbReference>
<name>A0A2G5FA38_AQUCA</name>
<keyword evidence="4" id="KW-0808">Transferase</keyword>
<evidence type="ECO:0000256" key="10">
    <source>
        <dbReference type="ARBA" id="ARBA00022840"/>
    </source>
</evidence>
<dbReference type="InterPro" id="IPR001245">
    <property type="entry name" value="Ser-Thr/Tyr_kinase_cat_dom"/>
</dbReference>
<evidence type="ECO:0000256" key="9">
    <source>
        <dbReference type="ARBA" id="ARBA00022777"/>
    </source>
</evidence>
<dbReference type="Gene3D" id="1.10.510.10">
    <property type="entry name" value="Transferase(Phosphotransferase) domain 1"/>
    <property type="match status" value="1"/>
</dbReference>
<keyword evidence="12 15" id="KW-0472">Membrane</keyword>
<evidence type="ECO:0000256" key="8">
    <source>
        <dbReference type="ARBA" id="ARBA00022741"/>
    </source>
</evidence>
<evidence type="ECO:0000313" key="18">
    <source>
        <dbReference type="EMBL" id="PIA64879.1"/>
    </source>
</evidence>
<dbReference type="GO" id="GO:0006979">
    <property type="term" value="P:response to oxidative stress"/>
    <property type="evidence" value="ECO:0007669"/>
    <property type="project" value="UniProtKB-ARBA"/>
</dbReference>
<dbReference type="InterPro" id="IPR008271">
    <property type="entry name" value="Ser/Thr_kinase_AS"/>
</dbReference>
<evidence type="ECO:0000256" key="4">
    <source>
        <dbReference type="ARBA" id="ARBA00022679"/>
    </source>
</evidence>
<dbReference type="PROSITE" id="PS50011">
    <property type="entry name" value="PROTEIN_KINASE_DOM"/>
    <property type="match status" value="1"/>
</dbReference>
<dbReference type="Gene3D" id="3.30.200.20">
    <property type="entry name" value="Phosphorylase Kinase, domain 1"/>
    <property type="match status" value="1"/>
</dbReference>
<keyword evidence="2" id="KW-0723">Serine/threonine-protein kinase</keyword>
<dbReference type="STRING" id="218851.A0A2G5FA38"/>
<keyword evidence="8 14" id="KW-0547">Nucleotide-binding</keyword>
<dbReference type="InterPro" id="IPR000719">
    <property type="entry name" value="Prot_kinase_dom"/>
</dbReference>
<dbReference type="PROSITE" id="PS51473">
    <property type="entry name" value="GNK2"/>
    <property type="match status" value="2"/>
</dbReference>
<evidence type="ECO:0000256" key="3">
    <source>
        <dbReference type="ARBA" id="ARBA00022553"/>
    </source>
</evidence>
<evidence type="ECO:0000256" key="13">
    <source>
        <dbReference type="ARBA" id="ARBA00023180"/>
    </source>
</evidence>
<dbReference type="InterPro" id="IPR011009">
    <property type="entry name" value="Kinase-like_dom_sf"/>
</dbReference>